<reference evidence="4" key="1">
    <citation type="journal article" date="2019" name="Int. J. Syst. Evol. Microbiol.">
        <title>The Global Catalogue of Microorganisms (GCM) 10K type strain sequencing project: providing services to taxonomists for standard genome sequencing and annotation.</title>
        <authorList>
            <consortium name="The Broad Institute Genomics Platform"/>
            <consortium name="The Broad Institute Genome Sequencing Center for Infectious Disease"/>
            <person name="Wu L."/>
            <person name="Ma J."/>
        </authorList>
    </citation>
    <scope>NUCLEOTIDE SEQUENCE [LARGE SCALE GENOMIC DNA]</scope>
    <source>
        <strain evidence="4">CGMCC 4.1622</strain>
    </source>
</reference>
<keyword evidence="4" id="KW-1185">Reference proteome</keyword>
<evidence type="ECO:0000256" key="2">
    <source>
        <dbReference type="SAM" id="Phobius"/>
    </source>
</evidence>
<protein>
    <recommendedName>
        <fullName evidence="5">Secreted protein</fullName>
    </recommendedName>
</protein>
<name>A0ABW0VCZ2_9ACTN</name>
<evidence type="ECO:0008006" key="5">
    <source>
        <dbReference type="Google" id="ProtNLM"/>
    </source>
</evidence>
<feature type="transmembrane region" description="Helical" evidence="2">
    <location>
        <begin position="7"/>
        <end position="26"/>
    </location>
</feature>
<keyword evidence="2" id="KW-1133">Transmembrane helix</keyword>
<evidence type="ECO:0000313" key="3">
    <source>
        <dbReference type="EMBL" id="MFC5642446.1"/>
    </source>
</evidence>
<accession>A0ABW0VCZ2</accession>
<keyword evidence="2" id="KW-0472">Membrane</keyword>
<organism evidence="3 4">
    <name type="scientific">Kitasatospora cinereorecta</name>
    <dbReference type="NCBI Taxonomy" id="285560"/>
    <lineage>
        <taxon>Bacteria</taxon>
        <taxon>Bacillati</taxon>
        <taxon>Actinomycetota</taxon>
        <taxon>Actinomycetes</taxon>
        <taxon>Kitasatosporales</taxon>
        <taxon>Streptomycetaceae</taxon>
        <taxon>Kitasatospora</taxon>
    </lineage>
</organism>
<sequence>MKGTGKAPLVGLAVAAGLMTVVLGTAAKWPLWLWATPAAVAGVLALLLAAARSPRPEPEPEPVTDSDESLWEVTHVGDVALPSRVRDYDFRFSATVWWRSMPNAAGREHADPSGLAIETVLNRAREVTEREVPERLDLLRHRLNGVLGVTICDESKLVEAMGGQVELALSQDDRDRLGKLSEVRKSEEVWEHERRYERSVRAYLGDDVLKSPGSAVVWWLARHDDKVTEAADLIGTLARLSAAANDEPVDGLYQHLVPVSHRRDDDGGDGIDAGSPGEPGPVGPGGPARGPRVVGPINQLLEDIDLPAKSPEREVYVHRIAEFTAAMGRSEQARLMRDALLGEAGTVPGPVPGQQQRPGGPAGGFGARRSDTDGSVNGNAPDA</sequence>
<dbReference type="Proteomes" id="UP001596066">
    <property type="component" value="Unassembled WGS sequence"/>
</dbReference>
<comment type="caution">
    <text evidence="3">The sequence shown here is derived from an EMBL/GenBank/DDBJ whole genome shotgun (WGS) entry which is preliminary data.</text>
</comment>
<feature type="region of interest" description="Disordered" evidence="1">
    <location>
        <begin position="341"/>
        <end position="383"/>
    </location>
</feature>
<feature type="transmembrane region" description="Helical" evidence="2">
    <location>
        <begin position="32"/>
        <end position="51"/>
    </location>
</feature>
<feature type="compositionally biased region" description="Low complexity" evidence="1">
    <location>
        <begin position="344"/>
        <end position="359"/>
    </location>
</feature>
<feature type="region of interest" description="Disordered" evidence="1">
    <location>
        <begin position="260"/>
        <end position="293"/>
    </location>
</feature>
<gene>
    <name evidence="3" type="ORF">ACFPZF_13940</name>
</gene>
<keyword evidence="2" id="KW-0812">Transmembrane</keyword>
<proteinExistence type="predicted"/>
<evidence type="ECO:0000256" key="1">
    <source>
        <dbReference type="SAM" id="MobiDB-lite"/>
    </source>
</evidence>
<feature type="compositionally biased region" description="Polar residues" evidence="1">
    <location>
        <begin position="373"/>
        <end position="383"/>
    </location>
</feature>
<evidence type="ECO:0000313" key="4">
    <source>
        <dbReference type="Proteomes" id="UP001596066"/>
    </source>
</evidence>
<dbReference type="RefSeq" id="WP_346140664.1">
    <property type="nucleotide sequence ID" value="NZ_BAAAUA010000002.1"/>
</dbReference>
<dbReference type="EMBL" id="JBHSOC010000019">
    <property type="protein sequence ID" value="MFC5642446.1"/>
    <property type="molecule type" value="Genomic_DNA"/>
</dbReference>